<evidence type="ECO:0000313" key="3">
    <source>
        <dbReference type="EMBL" id="TDQ40999.1"/>
    </source>
</evidence>
<keyword evidence="4" id="KW-1185">Reference proteome</keyword>
<protein>
    <submittedName>
        <fullName evidence="3">ORF6C domain-containing protein</fullName>
    </submittedName>
</protein>
<evidence type="ECO:0000256" key="1">
    <source>
        <dbReference type="SAM" id="MobiDB-lite"/>
    </source>
</evidence>
<dbReference type="EMBL" id="SNYL01000014">
    <property type="protein sequence ID" value="TDQ40999.1"/>
    <property type="molecule type" value="Genomic_DNA"/>
</dbReference>
<comment type="caution">
    <text evidence="3">The sequence shown here is derived from an EMBL/GenBank/DDBJ whole genome shotgun (WGS) entry which is preliminary data.</text>
</comment>
<organism evidence="3 4">
    <name type="scientific">Tepidicella xavieri</name>
    <dbReference type="NCBI Taxonomy" id="360241"/>
    <lineage>
        <taxon>Bacteria</taxon>
        <taxon>Pseudomonadati</taxon>
        <taxon>Pseudomonadota</taxon>
        <taxon>Betaproteobacteria</taxon>
        <taxon>Burkholderiales</taxon>
        <taxon>Tepidicella</taxon>
    </lineage>
</organism>
<reference evidence="3 4" key="1">
    <citation type="submission" date="2019-03" db="EMBL/GenBank/DDBJ databases">
        <title>Genomic Encyclopedia of Type Strains, Phase IV (KMG-IV): sequencing the most valuable type-strain genomes for metagenomic binning, comparative biology and taxonomic classification.</title>
        <authorList>
            <person name="Goeker M."/>
        </authorList>
    </citation>
    <scope>NUCLEOTIDE SEQUENCE [LARGE SCALE GENOMIC DNA]</scope>
    <source>
        <strain evidence="3 4">DSM 19605</strain>
    </source>
</reference>
<feature type="domain" description="ORF6C" evidence="2">
    <location>
        <begin position="66"/>
        <end position="131"/>
    </location>
</feature>
<dbReference type="OrthoDB" id="8613261at2"/>
<dbReference type="RefSeq" id="WP_133598680.1">
    <property type="nucleotide sequence ID" value="NZ_SNYL01000014.1"/>
</dbReference>
<name>A0A4R6U897_9BURK</name>
<dbReference type="Pfam" id="PF10552">
    <property type="entry name" value="ORF6C"/>
    <property type="match status" value="1"/>
</dbReference>
<evidence type="ECO:0000313" key="4">
    <source>
        <dbReference type="Proteomes" id="UP000295510"/>
    </source>
</evidence>
<dbReference type="InterPro" id="IPR018878">
    <property type="entry name" value="ORF6C_dom"/>
</dbReference>
<proteinExistence type="predicted"/>
<sequence>MEDKKQKLVSLVREAAQPPKKRRAAPRKLAQSVRIDGSHNIVGDGNTVIHAHAVRQINRIDPTKGELTEAQKSKLTELLNAWISAHNTIRVRAKPLTHAAAWSSFKRKFQVTSYHYLPSARYEEALQWLMQKRAQIDGMKTAPMRDPAWRARQIAYIKARCKNQLGDERCYQPYIERTFGKTSLSDLDEAELARTKSYIAHKKAP</sequence>
<accession>A0A4R6U897</accession>
<feature type="region of interest" description="Disordered" evidence="1">
    <location>
        <begin position="1"/>
        <end position="30"/>
    </location>
</feature>
<evidence type="ECO:0000259" key="2">
    <source>
        <dbReference type="Pfam" id="PF10552"/>
    </source>
</evidence>
<gene>
    <name evidence="3" type="ORF">DFR43_11484</name>
</gene>
<dbReference type="Proteomes" id="UP000295510">
    <property type="component" value="Unassembled WGS sequence"/>
</dbReference>
<dbReference type="AlphaFoldDB" id="A0A4R6U897"/>